<evidence type="ECO:0000313" key="2">
    <source>
        <dbReference type="EMBL" id="VDI00251.1"/>
    </source>
</evidence>
<feature type="compositionally biased region" description="Basic residues" evidence="1">
    <location>
        <begin position="83"/>
        <end position="103"/>
    </location>
</feature>
<sequence length="149" mass="17691">MGGTSHVDLKDISSGHLKTLKTIAFKILLRTFVVPSLFEIQQRMLVLGCLQELLRMDGGVPIRWRGNKTNPKNWEGLGYKGEKLHHKKENPHHNKEKPHHNREKHYYNREKAHHDREKGHHNREKPHHNNENPHHNRELPRHNKRKTTP</sequence>
<dbReference type="EMBL" id="UYJE01001224">
    <property type="protein sequence ID" value="VDI00251.1"/>
    <property type="molecule type" value="Genomic_DNA"/>
</dbReference>
<organism evidence="2 3">
    <name type="scientific">Mytilus galloprovincialis</name>
    <name type="common">Mediterranean mussel</name>
    <dbReference type="NCBI Taxonomy" id="29158"/>
    <lineage>
        <taxon>Eukaryota</taxon>
        <taxon>Metazoa</taxon>
        <taxon>Spiralia</taxon>
        <taxon>Lophotrochozoa</taxon>
        <taxon>Mollusca</taxon>
        <taxon>Bivalvia</taxon>
        <taxon>Autobranchia</taxon>
        <taxon>Pteriomorphia</taxon>
        <taxon>Mytilida</taxon>
        <taxon>Mytiloidea</taxon>
        <taxon>Mytilidae</taxon>
        <taxon>Mytilinae</taxon>
        <taxon>Mytilus</taxon>
    </lineage>
</organism>
<dbReference type="Proteomes" id="UP000596742">
    <property type="component" value="Unassembled WGS sequence"/>
</dbReference>
<comment type="caution">
    <text evidence="2">The sequence shown here is derived from an EMBL/GenBank/DDBJ whole genome shotgun (WGS) entry which is preliminary data.</text>
</comment>
<reference evidence="2" key="1">
    <citation type="submission" date="2018-11" db="EMBL/GenBank/DDBJ databases">
        <authorList>
            <person name="Alioto T."/>
            <person name="Alioto T."/>
        </authorList>
    </citation>
    <scope>NUCLEOTIDE SEQUENCE</scope>
</reference>
<name>A0A8B6C7N1_MYTGA</name>
<protein>
    <submittedName>
        <fullName evidence="2">Uncharacterized protein</fullName>
    </submittedName>
</protein>
<dbReference type="AlphaFoldDB" id="A0A8B6C7N1"/>
<feature type="region of interest" description="Disordered" evidence="1">
    <location>
        <begin position="61"/>
        <end position="149"/>
    </location>
</feature>
<proteinExistence type="predicted"/>
<keyword evidence="3" id="KW-1185">Reference proteome</keyword>
<gene>
    <name evidence="2" type="ORF">MGAL_10B054722</name>
</gene>
<evidence type="ECO:0000256" key="1">
    <source>
        <dbReference type="SAM" id="MobiDB-lite"/>
    </source>
</evidence>
<accession>A0A8B6C7N1</accession>
<evidence type="ECO:0000313" key="3">
    <source>
        <dbReference type="Proteomes" id="UP000596742"/>
    </source>
</evidence>
<feature type="compositionally biased region" description="Basic and acidic residues" evidence="1">
    <location>
        <begin position="104"/>
        <end position="118"/>
    </location>
</feature>
<feature type="compositionally biased region" description="Basic and acidic residues" evidence="1">
    <location>
        <begin position="127"/>
        <end position="141"/>
    </location>
</feature>